<keyword evidence="2" id="KW-0805">Transcription regulation</keyword>
<evidence type="ECO:0000256" key="3">
    <source>
        <dbReference type="ARBA" id="ARBA00023082"/>
    </source>
</evidence>
<dbReference type="NCBIfam" id="TIGR02937">
    <property type="entry name" value="sigma70-ECF"/>
    <property type="match status" value="1"/>
</dbReference>
<evidence type="ECO:0000259" key="6">
    <source>
        <dbReference type="Pfam" id="PF04542"/>
    </source>
</evidence>
<keyword evidence="3" id="KW-0731">Sigma factor</keyword>
<dbReference type="InterPro" id="IPR007627">
    <property type="entry name" value="RNA_pol_sigma70_r2"/>
</dbReference>
<dbReference type="InterPro" id="IPR036388">
    <property type="entry name" value="WH-like_DNA-bd_sf"/>
</dbReference>
<dbReference type="GO" id="GO:0003677">
    <property type="term" value="F:DNA binding"/>
    <property type="evidence" value="ECO:0007669"/>
    <property type="project" value="UniProtKB-KW"/>
</dbReference>
<dbReference type="PANTHER" id="PTHR43133">
    <property type="entry name" value="RNA POLYMERASE ECF-TYPE SIGMA FACTO"/>
    <property type="match status" value="1"/>
</dbReference>
<dbReference type="CDD" id="cd06171">
    <property type="entry name" value="Sigma70_r4"/>
    <property type="match status" value="1"/>
</dbReference>
<dbReference type="InterPro" id="IPR013249">
    <property type="entry name" value="RNA_pol_sigma70_r4_t2"/>
</dbReference>
<gene>
    <name evidence="8" type="ORF">B1R32_10557</name>
</gene>
<evidence type="ECO:0000259" key="7">
    <source>
        <dbReference type="Pfam" id="PF08281"/>
    </source>
</evidence>
<evidence type="ECO:0000256" key="5">
    <source>
        <dbReference type="ARBA" id="ARBA00023163"/>
    </source>
</evidence>
<evidence type="ECO:0000256" key="1">
    <source>
        <dbReference type="ARBA" id="ARBA00010641"/>
    </source>
</evidence>
<sequence>MKEKIIAPPVSISCFPWRNLRPDICAATTENTAPRVLPVWSDTQLLARLAAGDQDAISPIYDRYAASIFRVLSALLHSPADAEDALQEVFVALATGRASKIRDLRSYLFVAARHQAFTVLRRRGRESSFEDISQLEIAAPETPDSPHDFAALLNRLPLQQREVIALKVWEGFTFAEIAPIVKASPNTVMSRYRYGIERLRIWCAEENLD</sequence>
<dbReference type="EMBL" id="NIGF01000005">
    <property type="protein sequence ID" value="PQV64376.1"/>
    <property type="molecule type" value="Genomic_DNA"/>
</dbReference>
<organism evidence="8 9">
    <name type="scientific">Abditibacterium utsteinense</name>
    <dbReference type="NCBI Taxonomy" id="1960156"/>
    <lineage>
        <taxon>Bacteria</taxon>
        <taxon>Pseudomonadati</taxon>
        <taxon>Abditibacteriota</taxon>
        <taxon>Abditibacteriia</taxon>
        <taxon>Abditibacteriales</taxon>
        <taxon>Abditibacteriaceae</taxon>
        <taxon>Abditibacterium</taxon>
    </lineage>
</organism>
<reference evidence="8 9" key="1">
    <citation type="journal article" date="2018" name="Syst. Appl. Microbiol.">
        <title>Abditibacterium utsteinense sp. nov., the first cultivated member of candidate phylum FBP, isolated from ice-free Antarctic soil samples.</title>
        <authorList>
            <person name="Tahon G."/>
            <person name="Tytgat B."/>
            <person name="Lebbe L."/>
            <person name="Carlier A."/>
            <person name="Willems A."/>
        </authorList>
    </citation>
    <scope>NUCLEOTIDE SEQUENCE [LARGE SCALE GENOMIC DNA]</scope>
    <source>
        <strain evidence="8 9">LMG 29911</strain>
    </source>
</reference>
<dbReference type="InterPro" id="IPR013324">
    <property type="entry name" value="RNA_pol_sigma_r3/r4-like"/>
</dbReference>
<evidence type="ECO:0000256" key="2">
    <source>
        <dbReference type="ARBA" id="ARBA00023015"/>
    </source>
</evidence>
<dbReference type="Pfam" id="PF04542">
    <property type="entry name" value="Sigma70_r2"/>
    <property type="match status" value="1"/>
</dbReference>
<dbReference type="Pfam" id="PF08281">
    <property type="entry name" value="Sigma70_r4_2"/>
    <property type="match status" value="1"/>
</dbReference>
<keyword evidence="9" id="KW-1185">Reference proteome</keyword>
<comment type="similarity">
    <text evidence="1">Belongs to the sigma-70 factor family. ECF subfamily.</text>
</comment>
<keyword evidence="4" id="KW-0238">DNA-binding</keyword>
<dbReference type="AlphaFoldDB" id="A0A2S8SUB5"/>
<dbReference type="InParanoid" id="A0A2S8SUB5"/>
<keyword evidence="5" id="KW-0804">Transcription</keyword>
<name>A0A2S8SUB5_9BACT</name>
<dbReference type="Gene3D" id="1.10.1740.10">
    <property type="match status" value="1"/>
</dbReference>
<evidence type="ECO:0000256" key="4">
    <source>
        <dbReference type="ARBA" id="ARBA00023125"/>
    </source>
</evidence>
<proteinExistence type="inferred from homology"/>
<evidence type="ECO:0000313" key="8">
    <source>
        <dbReference type="EMBL" id="PQV64376.1"/>
    </source>
</evidence>
<dbReference type="InterPro" id="IPR014284">
    <property type="entry name" value="RNA_pol_sigma-70_dom"/>
</dbReference>
<dbReference type="GO" id="GO:0006352">
    <property type="term" value="P:DNA-templated transcription initiation"/>
    <property type="evidence" value="ECO:0007669"/>
    <property type="project" value="InterPro"/>
</dbReference>
<accession>A0A2S8SUB5</accession>
<dbReference type="Gene3D" id="1.10.10.10">
    <property type="entry name" value="Winged helix-like DNA-binding domain superfamily/Winged helix DNA-binding domain"/>
    <property type="match status" value="1"/>
</dbReference>
<dbReference type="OrthoDB" id="190879at2"/>
<evidence type="ECO:0000313" key="9">
    <source>
        <dbReference type="Proteomes" id="UP000237684"/>
    </source>
</evidence>
<comment type="caution">
    <text evidence="8">The sequence shown here is derived from an EMBL/GenBank/DDBJ whole genome shotgun (WGS) entry which is preliminary data.</text>
</comment>
<dbReference type="InterPro" id="IPR039425">
    <property type="entry name" value="RNA_pol_sigma-70-like"/>
</dbReference>
<dbReference type="SUPFAM" id="SSF88946">
    <property type="entry name" value="Sigma2 domain of RNA polymerase sigma factors"/>
    <property type="match status" value="1"/>
</dbReference>
<feature type="domain" description="RNA polymerase sigma factor 70 region 4 type 2" evidence="7">
    <location>
        <begin position="149"/>
        <end position="193"/>
    </location>
</feature>
<dbReference type="InterPro" id="IPR013325">
    <property type="entry name" value="RNA_pol_sigma_r2"/>
</dbReference>
<dbReference type="Proteomes" id="UP000237684">
    <property type="component" value="Unassembled WGS sequence"/>
</dbReference>
<dbReference type="SUPFAM" id="SSF88659">
    <property type="entry name" value="Sigma3 and sigma4 domains of RNA polymerase sigma factors"/>
    <property type="match status" value="1"/>
</dbReference>
<feature type="domain" description="RNA polymerase sigma-70 region 2" evidence="6">
    <location>
        <begin position="60"/>
        <end position="125"/>
    </location>
</feature>
<dbReference type="PANTHER" id="PTHR43133:SF8">
    <property type="entry name" value="RNA POLYMERASE SIGMA FACTOR HI_1459-RELATED"/>
    <property type="match status" value="1"/>
</dbReference>
<protein>
    <submittedName>
        <fullName evidence="8">RNA polymerase sigma-70 factor, ECF subfamily</fullName>
    </submittedName>
</protein>
<dbReference type="GO" id="GO:0016987">
    <property type="term" value="F:sigma factor activity"/>
    <property type="evidence" value="ECO:0007669"/>
    <property type="project" value="UniProtKB-KW"/>
</dbReference>